<dbReference type="EC" id="1.2.1.28" evidence="8"/>
<keyword evidence="2 5" id="KW-0560">Oxidoreductase</keyword>
<evidence type="ECO:0000259" key="7">
    <source>
        <dbReference type="Pfam" id="PF00171"/>
    </source>
</evidence>
<feature type="active site" evidence="4">
    <location>
        <position position="253"/>
    </location>
</feature>
<comment type="caution">
    <text evidence="8">The sequence shown here is derived from an EMBL/GenBank/DDBJ whole genome shotgun (WGS) entry which is preliminary data.</text>
</comment>
<reference evidence="8 9" key="1">
    <citation type="submission" date="2020-08" db="EMBL/GenBank/DDBJ databases">
        <title>Sequencing the genomes of 1000 actinobacteria strains.</title>
        <authorList>
            <person name="Klenk H.-P."/>
        </authorList>
    </citation>
    <scope>NUCLEOTIDE SEQUENCE [LARGE SCALE GENOMIC DNA]</scope>
    <source>
        <strain evidence="8 9">DSM 45582</strain>
    </source>
</reference>
<evidence type="ECO:0000256" key="3">
    <source>
        <dbReference type="ARBA" id="ARBA00023027"/>
    </source>
</evidence>
<dbReference type="InterPro" id="IPR029510">
    <property type="entry name" value="Ald_DH_CS_GLU"/>
</dbReference>
<evidence type="ECO:0000256" key="5">
    <source>
        <dbReference type="RuleBase" id="RU003345"/>
    </source>
</evidence>
<accession>A0A840N9Y8</accession>
<dbReference type="Gene3D" id="3.40.605.10">
    <property type="entry name" value="Aldehyde Dehydrogenase, Chain A, domain 1"/>
    <property type="match status" value="1"/>
</dbReference>
<keyword evidence="9" id="KW-1185">Reference proteome</keyword>
<gene>
    <name evidence="8" type="ORF">BJ969_001858</name>
</gene>
<feature type="region of interest" description="Disordered" evidence="6">
    <location>
        <begin position="444"/>
        <end position="463"/>
    </location>
</feature>
<dbReference type="CDD" id="cd07104">
    <property type="entry name" value="ALDH_BenzADH-like"/>
    <property type="match status" value="1"/>
</dbReference>
<evidence type="ECO:0000256" key="2">
    <source>
        <dbReference type="ARBA" id="ARBA00023002"/>
    </source>
</evidence>
<dbReference type="RefSeq" id="WP_184478478.1">
    <property type="nucleotide sequence ID" value="NZ_JACHIV010000001.1"/>
</dbReference>
<dbReference type="Pfam" id="PF00171">
    <property type="entry name" value="Aldedh"/>
    <property type="match status" value="1"/>
</dbReference>
<dbReference type="Proteomes" id="UP000580474">
    <property type="component" value="Unassembled WGS sequence"/>
</dbReference>
<dbReference type="PANTHER" id="PTHR42986">
    <property type="entry name" value="BENZALDEHYDE DEHYDROGENASE YFMT"/>
    <property type="match status" value="1"/>
</dbReference>
<dbReference type="SUPFAM" id="SSF53720">
    <property type="entry name" value="ALDH-like"/>
    <property type="match status" value="1"/>
</dbReference>
<comment type="similarity">
    <text evidence="1 5">Belongs to the aldehyde dehydrogenase family.</text>
</comment>
<proteinExistence type="inferred from homology"/>
<dbReference type="InterPro" id="IPR016163">
    <property type="entry name" value="Ald_DH_C"/>
</dbReference>
<sequence length="486" mass="50565">MGLLQDADWTGRIFTDGWRAGTGGPPHQAIEPATGTVLAEVGQASAHDALDAARRAEQAQRDWAATPAFERAAVLSRAAVLFEQHAAEIGDWIVRESGSTRFKAGIETNAATAESTEAAALASAPHGELLHSPMPRFSVQRRVPAGVVSVISPFNFPLILSIRSVAPALALGNAVLLKPDPRTAVCGGVVIARIFEEAGLPPGVLQLLPGGIEVGSALIDAPQVRVVSFTGSTPAGRAIGAQAAKTFTRTHLELGGNSALIVLDDVDVAAAASCGAFGNFIHSGQVCMAVGRHLVHESIYEEYVDVLGRKADALRVGDGYRDDVQLGPIIDGEQLDHAKDLVDRSVAAGARLVAGGTHEGLFYRPTVLADCTSDTPAYAEEVFGPVASVRPFSDVDEAVALAADSEFGLSLGVLGNDLATAMSIADRIPSGQVHINDQTVNDDANAPFGGVRASGSSRVGGPHANAEAFTETQWVTLRPTAPTYPF</sequence>
<feature type="compositionally biased region" description="Low complexity" evidence="6">
    <location>
        <begin position="449"/>
        <end position="461"/>
    </location>
</feature>
<name>A0A840N9Y8_9PSEU</name>
<dbReference type="InterPro" id="IPR015590">
    <property type="entry name" value="Aldehyde_DH_dom"/>
</dbReference>
<dbReference type="InterPro" id="IPR016162">
    <property type="entry name" value="Ald_DH_N"/>
</dbReference>
<dbReference type="EMBL" id="JACHIV010000001">
    <property type="protein sequence ID" value="MBB5068770.1"/>
    <property type="molecule type" value="Genomic_DNA"/>
</dbReference>
<dbReference type="PROSITE" id="PS00687">
    <property type="entry name" value="ALDEHYDE_DEHYDR_GLU"/>
    <property type="match status" value="1"/>
</dbReference>
<protein>
    <submittedName>
        <fullName evidence="8">Benzaldehyde dehydrogenase (NAD)</fullName>
        <ecNumber evidence="8">1.2.1.28</ecNumber>
    </submittedName>
</protein>
<dbReference type="Gene3D" id="3.40.309.10">
    <property type="entry name" value="Aldehyde Dehydrogenase, Chain A, domain 2"/>
    <property type="match status" value="1"/>
</dbReference>
<evidence type="ECO:0000313" key="9">
    <source>
        <dbReference type="Proteomes" id="UP000580474"/>
    </source>
</evidence>
<evidence type="ECO:0000256" key="6">
    <source>
        <dbReference type="SAM" id="MobiDB-lite"/>
    </source>
</evidence>
<organism evidence="8 9">
    <name type="scientific">Saccharopolyspora gloriosae</name>
    <dbReference type="NCBI Taxonomy" id="455344"/>
    <lineage>
        <taxon>Bacteria</taxon>
        <taxon>Bacillati</taxon>
        <taxon>Actinomycetota</taxon>
        <taxon>Actinomycetes</taxon>
        <taxon>Pseudonocardiales</taxon>
        <taxon>Pseudonocardiaceae</taxon>
        <taxon>Saccharopolyspora</taxon>
    </lineage>
</organism>
<dbReference type="InterPro" id="IPR016160">
    <property type="entry name" value="Ald_DH_CS_CYS"/>
</dbReference>
<dbReference type="AlphaFoldDB" id="A0A840N9Y8"/>
<evidence type="ECO:0000256" key="1">
    <source>
        <dbReference type="ARBA" id="ARBA00009986"/>
    </source>
</evidence>
<dbReference type="PROSITE" id="PS00070">
    <property type="entry name" value="ALDEHYDE_DEHYDR_CYS"/>
    <property type="match status" value="1"/>
</dbReference>
<dbReference type="InterPro" id="IPR016161">
    <property type="entry name" value="Ald_DH/histidinol_DH"/>
</dbReference>
<evidence type="ECO:0000256" key="4">
    <source>
        <dbReference type="PROSITE-ProRule" id="PRU10007"/>
    </source>
</evidence>
<dbReference type="GO" id="GO:0018479">
    <property type="term" value="F:benzaldehyde dehydrogenase (NAD+) activity"/>
    <property type="evidence" value="ECO:0007669"/>
    <property type="project" value="UniProtKB-EC"/>
</dbReference>
<feature type="domain" description="Aldehyde dehydrogenase" evidence="7">
    <location>
        <begin position="19"/>
        <end position="475"/>
    </location>
</feature>
<evidence type="ECO:0000313" key="8">
    <source>
        <dbReference type="EMBL" id="MBB5068770.1"/>
    </source>
</evidence>
<dbReference type="PANTHER" id="PTHR42986:SF1">
    <property type="entry name" value="BENZALDEHYDE DEHYDROGENASE YFMT"/>
    <property type="match status" value="1"/>
</dbReference>
<keyword evidence="3" id="KW-0520">NAD</keyword>